<evidence type="ECO:0000259" key="10">
    <source>
        <dbReference type="PROSITE" id="PS51669"/>
    </source>
</evidence>
<dbReference type="InterPro" id="IPR057264">
    <property type="entry name" value="Ribosomal_uL24_C"/>
</dbReference>
<dbReference type="RefSeq" id="WP_087861524.1">
    <property type="nucleotide sequence ID" value="NZ_LT859958.1"/>
</dbReference>
<comment type="subunit">
    <text evidence="8">Part of the 50S ribosomal subunit.</text>
</comment>
<organism evidence="11 12">
    <name type="scientific">Candidatus Brevifilum fermentans</name>
    <dbReference type="NCBI Taxonomy" id="1986204"/>
    <lineage>
        <taxon>Bacteria</taxon>
        <taxon>Bacillati</taxon>
        <taxon>Chloroflexota</taxon>
        <taxon>Anaerolineae</taxon>
        <taxon>Anaerolineales</taxon>
        <taxon>Anaerolineaceae</taxon>
        <taxon>Candidatus Brevifilum</taxon>
    </lineage>
</organism>
<dbReference type="OrthoDB" id="9807419at2"/>
<proteinExistence type="inferred from homology"/>
<evidence type="ECO:0000256" key="4">
    <source>
        <dbReference type="ARBA" id="ARBA00023004"/>
    </source>
</evidence>
<evidence type="ECO:0000256" key="5">
    <source>
        <dbReference type="ARBA" id="ARBA00023014"/>
    </source>
</evidence>
<dbReference type="GO" id="GO:0003735">
    <property type="term" value="F:structural constituent of ribosome"/>
    <property type="evidence" value="ECO:0007669"/>
    <property type="project" value="InterPro"/>
</dbReference>
<dbReference type="GO" id="GO:0006412">
    <property type="term" value="P:translation"/>
    <property type="evidence" value="ECO:0007669"/>
    <property type="project" value="UniProtKB-UniRule"/>
</dbReference>
<dbReference type="PROSITE" id="PS51669">
    <property type="entry name" value="4FE4S_MOW_BIS_MGD"/>
    <property type="match status" value="1"/>
</dbReference>
<dbReference type="GO" id="GO:1990904">
    <property type="term" value="C:ribonucleoprotein complex"/>
    <property type="evidence" value="ECO:0007669"/>
    <property type="project" value="UniProtKB-KW"/>
</dbReference>
<keyword evidence="3 8" id="KW-0689">Ribosomal protein</keyword>
<keyword evidence="4" id="KW-0408">Iron</keyword>
<reference evidence="12" key="1">
    <citation type="submission" date="2017-05" db="EMBL/GenBank/DDBJ databases">
        <authorList>
            <person name="Kirkegaard R."/>
            <person name="Mcilroy J S."/>
        </authorList>
    </citation>
    <scope>NUCLEOTIDE SEQUENCE [LARGE SCALE GENOMIC DNA]</scope>
</reference>
<dbReference type="HAMAP" id="MF_01326_B">
    <property type="entry name" value="Ribosomal_uL24_B"/>
    <property type="match status" value="1"/>
</dbReference>
<dbReference type="NCBIfam" id="TIGR01079">
    <property type="entry name" value="rplX_bact"/>
    <property type="match status" value="1"/>
</dbReference>
<dbReference type="GO" id="GO:0019843">
    <property type="term" value="F:rRNA binding"/>
    <property type="evidence" value="ECO:0007669"/>
    <property type="project" value="UniProtKB-UniRule"/>
</dbReference>
<dbReference type="Proteomes" id="UP000195514">
    <property type="component" value="Chromosome I"/>
</dbReference>
<evidence type="ECO:0000313" key="12">
    <source>
        <dbReference type="Proteomes" id="UP000195514"/>
    </source>
</evidence>
<comment type="function">
    <text evidence="8">One of the proteins that surrounds the polypeptide exit tunnel on the outside of the subunit.</text>
</comment>
<evidence type="ECO:0000256" key="9">
    <source>
        <dbReference type="RuleBase" id="RU003477"/>
    </source>
</evidence>
<gene>
    <name evidence="8 11" type="primary">rplX</name>
    <name evidence="11" type="ORF">CFX1CAM_0532</name>
</gene>
<feature type="domain" description="4Fe-4S Mo/W bis-MGD-type" evidence="10">
    <location>
        <begin position="70"/>
        <end position="108"/>
    </location>
</feature>
<keyword evidence="5" id="KW-0411">Iron-sulfur</keyword>
<dbReference type="PROSITE" id="PS01108">
    <property type="entry name" value="RIBOSOMAL_L24"/>
    <property type="match status" value="1"/>
</dbReference>
<dbReference type="KEGG" id="abat:CFX1CAM_0532"/>
<dbReference type="InterPro" id="IPR041988">
    <property type="entry name" value="Ribosomal_uL24_KOW"/>
</dbReference>
<dbReference type="SMART" id="SM00739">
    <property type="entry name" value="KOW"/>
    <property type="match status" value="1"/>
</dbReference>
<dbReference type="InterPro" id="IPR014722">
    <property type="entry name" value="Rib_uL2_dom2"/>
</dbReference>
<evidence type="ECO:0000256" key="8">
    <source>
        <dbReference type="HAMAP-Rule" id="MF_01326"/>
    </source>
</evidence>
<dbReference type="InterPro" id="IPR005824">
    <property type="entry name" value="KOW"/>
</dbReference>
<sequence>MKVKIRKGDRVIVISGKDKGKTGEVIRVIPEKGRVVVHGVNLRIKHQAQTQSRGRTIPAAKVEFEAPIHISNVMLVDPKDGKGTRVRIQRKDGKVIRISARTGTPIDK</sequence>
<evidence type="ECO:0000256" key="3">
    <source>
        <dbReference type="ARBA" id="ARBA00022980"/>
    </source>
</evidence>
<dbReference type="AlphaFoldDB" id="A0A1Y6K406"/>
<dbReference type="GO" id="GO:0046872">
    <property type="term" value="F:metal ion binding"/>
    <property type="evidence" value="ECO:0007669"/>
    <property type="project" value="UniProtKB-KW"/>
</dbReference>
<dbReference type="PANTHER" id="PTHR12903">
    <property type="entry name" value="MITOCHONDRIAL RIBOSOMAL PROTEIN L24"/>
    <property type="match status" value="1"/>
</dbReference>
<dbReference type="GO" id="GO:0051536">
    <property type="term" value="F:iron-sulfur cluster binding"/>
    <property type="evidence" value="ECO:0007669"/>
    <property type="project" value="UniProtKB-KW"/>
</dbReference>
<evidence type="ECO:0000313" key="11">
    <source>
        <dbReference type="EMBL" id="SMX53598.1"/>
    </source>
</evidence>
<accession>A0A1Y6K406</accession>
<dbReference type="GO" id="GO:0005840">
    <property type="term" value="C:ribosome"/>
    <property type="evidence" value="ECO:0007669"/>
    <property type="project" value="UniProtKB-KW"/>
</dbReference>
<evidence type="ECO:0000256" key="6">
    <source>
        <dbReference type="ARBA" id="ARBA00023274"/>
    </source>
</evidence>
<keyword evidence="8" id="KW-0699">rRNA-binding</keyword>
<protein>
    <recommendedName>
        <fullName evidence="7 8">Large ribosomal subunit protein uL24</fullName>
    </recommendedName>
</protein>
<evidence type="ECO:0000256" key="1">
    <source>
        <dbReference type="ARBA" id="ARBA00010618"/>
    </source>
</evidence>
<dbReference type="InterPro" id="IPR008991">
    <property type="entry name" value="Translation_prot_SH3-like_sf"/>
</dbReference>
<name>A0A1Y6K406_9CHLR</name>
<dbReference type="CDD" id="cd06089">
    <property type="entry name" value="KOW_RPL26"/>
    <property type="match status" value="1"/>
</dbReference>
<evidence type="ECO:0000256" key="2">
    <source>
        <dbReference type="ARBA" id="ARBA00022723"/>
    </source>
</evidence>
<keyword evidence="6 8" id="KW-0687">Ribonucleoprotein</keyword>
<dbReference type="InterPro" id="IPR006963">
    <property type="entry name" value="Mopterin_OxRdtase_4Fe-4S_dom"/>
</dbReference>
<dbReference type="Pfam" id="PF00467">
    <property type="entry name" value="KOW"/>
    <property type="match status" value="1"/>
</dbReference>
<dbReference type="Pfam" id="PF17136">
    <property type="entry name" value="ribosomal_L24"/>
    <property type="match status" value="1"/>
</dbReference>
<keyword evidence="12" id="KW-1185">Reference proteome</keyword>
<dbReference type="EMBL" id="LT859958">
    <property type="protein sequence ID" value="SMX53598.1"/>
    <property type="molecule type" value="Genomic_DNA"/>
</dbReference>
<dbReference type="Gene3D" id="2.30.30.30">
    <property type="match status" value="1"/>
</dbReference>
<dbReference type="InterPro" id="IPR003256">
    <property type="entry name" value="Ribosomal_uL24"/>
</dbReference>
<evidence type="ECO:0000256" key="7">
    <source>
        <dbReference type="ARBA" id="ARBA00035206"/>
    </source>
</evidence>
<comment type="similarity">
    <text evidence="1 8 9">Belongs to the universal ribosomal protein uL24 family.</text>
</comment>
<dbReference type="SUPFAM" id="SSF50104">
    <property type="entry name" value="Translation proteins SH3-like domain"/>
    <property type="match status" value="1"/>
</dbReference>
<comment type="function">
    <text evidence="8">One of two assembly initiator proteins, it binds directly to the 5'-end of the 23S rRNA, where it nucleates assembly of the 50S subunit.</text>
</comment>
<dbReference type="InterPro" id="IPR005825">
    <property type="entry name" value="Ribosomal_uL24_CS"/>
</dbReference>
<dbReference type="GO" id="GO:0016491">
    <property type="term" value="F:oxidoreductase activity"/>
    <property type="evidence" value="ECO:0007669"/>
    <property type="project" value="InterPro"/>
</dbReference>
<keyword evidence="8" id="KW-0694">RNA-binding</keyword>
<keyword evidence="2" id="KW-0479">Metal-binding</keyword>